<reference evidence="2" key="6">
    <citation type="journal article" date="2002" name="Nature">
        <title>Analysis of the mouse transcriptome based on functional annotation of 60,770 full-length cDNAs.</title>
        <authorList>
            <consortium name="The FANTOM Consortium and the RIKEN Genome Exploration Research Group Phase I and II Team"/>
        </authorList>
    </citation>
    <scope>NUCLEOTIDE SEQUENCE</scope>
    <source>
        <strain evidence="2">C57BL/6J</strain>
        <tissue evidence="2">Thymus</tissue>
    </source>
</reference>
<name>Q8BYX1_MOUSE</name>
<reference evidence="2" key="7">
    <citation type="journal article" date="2005" name="Science">
        <title>The Transcriptional Landscape of the Mammalian Genome.</title>
        <authorList>
            <consortium name="The FANTOM Consortium"/>
            <consortium name="Riken Genome Exploration Research Group and Genome Science Group (Genome Network Project Core Group)"/>
        </authorList>
    </citation>
    <scope>NUCLEOTIDE SEQUENCE</scope>
    <source>
        <strain evidence="2">C57BL/6J</strain>
        <tissue evidence="2">Thymus</tissue>
    </source>
</reference>
<feature type="compositionally biased region" description="Basic and acidic residues" evidence="1">
    <location>
        <begin position="72"/>
        <end position="81"/>
    </location>
</feature>
<organism evidence="2">
    <name type="scientific">Mus musculus</name>
    <name type="common">Mouse</name>
    <dbReference type="NCBI Taxonomy" id="10090"/>
    <lineage>
        <taxon>Eukaryota</taxon>
        <taxon>Metazoa</taxon>
        <taxon>Chordata</taxon>
        <taxon>Craniata</taxon>
        <taxon>Vertebrata</taxon>
        <taxon>Euteleostomi</taxon>
        <taxon>Mammalia</taxon>
        <taxon>Eutheria</taxon>
        <taxon>Euarchontoglires</taxon>
        <taxon>Glires</taxon>
        <taxon>Rodentia</taxon>
        <taxon>Myomorpha</taxon>
        <taxon>Muroidea</taxon>
        <taxon>Muridae</taxon>
        <taxon>Murinae</taxon>
        <taxon>Mus</taxon>
        <taxon>Mus</taxon>
    </lineage>
</organism>
<evidence type="ECO:0000256" key="1">
    <source>
        <dbReference type="SAM" id="MobiDB-lite"/>
    </source>
</evidence>
<feature type="compositionally biased region" description="Basic and acidic residues" evidence="1">
    <location>
        <begin position="49"/>
        <end position="63"/>
    </location>
</feature>
<protein>
    <submittedName>
        <fullName evidence="2">Uncharacterized protein</fullName>
    </submittedName>
</protein>
<evidence type="ECO:0000313" key="3">
    <source>
        <dbReference type="MGI" id="MGI:1921660"/>
    </source>
</evidence>
<feature type="compositionally biased region" description="Low complexity" evidence="1">
    <location>
        <begin position="17"/>
        <end position="34"/>
    </location>
</feature>
<dbReference type="EMBL" id="AK037481">
    <property type="protein sequence ID" value="BAC29814.1"/>
    <property type="molecule type" value="mRNA"/>
</dbReference>
<sequence>MRRSSPEKKPEAEWEADAAAAAAATAAATESLPAETEKQQGVDAGAAGDPERLELEEQPKDVGRIPTPTRRHAPEEGEARVVRRLPPALPLAQPRPAARALSQLVKARGRSRSRVYRRSAGSMRPVTVDSSKARTSLDALKISLRQLRWKEVRPAGPARGHRGVVPRPGPRSHFPGQVSPSLLCSPTAFLMSAALASSSCRSWFIRPVFSSVGPGARGHLSLSAFQ</sequence>
<proteinExistence type="evidence at transcript level"/>
<dbReference type="AGR" id="MGI:1921660"/>
<feature type="compositionally biased region" description="Basic and acidic residues" evidence="1">
    <location>
        <begin position="1"/>
        <end position="12"/>
    </location>
</feature>
<dbReference type="MGI" id="MGI:1921660">
    <property type="gene designation" value="Ttll11"/>
</dbReference>
<reference evidence="2" key="5">
    <citation type="submission" date="2001-07" db="EMBL/GenBank/DDBJ databases">
        <authorList>
            <person name="Adachi J."/>
            <person name="Aizawa K."/>
            <person name="Akimura T."/>
            <person name="Arakawa T."/>
            <person name="Bono H."/>
            <person name="Carninci P."/>
            <person name="Fukuda S."/>
            <person name="Furuno M."/>
            <person name="Hanagaki T."/>
            <person name="Hara A."/>
            <person name="Hashizume W."/>
            <person name="Hayashida K."/>
            <person name="Hayatsu N."/>
            <person name="Hiramoto K."/>
            <person name="Hiraoka T."/>
            <person name="Hirozane T."/>
            <person name="Hori F."/>
            <person name="Imotani K."/>
            <person name="Ishii Y."/>
            <person name="Itoh M."/>
            <person name="Kagawa I."/>
            <person name="Kasukawa T."/>
            <person name="Katoh H."/>
            <person name="Kawai J."/>
            <person name="Kojima Y."/>
            <person name="Kondo S."/>
            <person name="Konno H."/>
            <person name="Kouda M."/>
            <person name="Koya S."/>
            <person name="Kurihara C."/>
            <person name="Matsuyama T."/>
            <person name="Miyazaki A."/>
            <person name="Murata M."/>
            <person name="Nakamura M."/>
            <person name="Nishi K."/>
            <person name="Nomura K."/>
            <person name="Numazaki R."/>
            <person name="Ohno M."/>
            <person name="Ohsato N."/>
            <person name="Okazaki Y."/>
            <person name="Saito R."/>
            <person name="Saitoh H."/>
            <person name="Sakai C."/>
            <person name="Sakai K."/>
            <person name="Sakazume N."/>
            <person name="Sano H."/>
            <person name="Sasaki D."/>
            <person name="Shibata K."/>
            <person name="Shinagawa A."/>
            <person name="Shiraki T."/>
            <person name="Sogabe Y."/>
            <person name="Tagami M."/>
            <person name="Tagawa A."/>
            <person name="Takahashi F."/>
            <person name="Takaku-Akahira S."/>
            <person name="Takeda Y."/>
            <person name="Tanaka T."/>
            <person name="Tomaru A."/>
            <person name="Toya T."/>
            <person name="Yasunishi A."/>
            <person name="Muramatsu M."/>
            <person name="Hayashizaki Y."/>
        </authorList>
    </citation>
    <scope>NUCLEOTIDE SEQUENCE</scope>
    <source>
        <strain evidence="2">C57BL/6J</strain>
        <tissue evidence="2">Thymus</tissue>
    </source>
</reference>
<reference evidence="2" key="3">
    <citation type="journal article" date="2000" name="Genome Res.">
        <title>RIKEN integrated sequence analysis (RISA) system--384-format sequencing pipeline with 384 multicapillary sequencer.</title>
        <authorList>
            <person name="Shibata K."/>
            <person name="Itoh M."/>
            <person name="Aizawa K."/>
            <person name="Nagaoka S."/>
            <person name="Sasaki N."/>
            <person name="Carninci P."/>
            <person name="Konno H."/>
            <person name="Akiyama J."/>
            <person name="Nishi K."/>
            <person name="Kitsunai T."/>
            <person name="Tashiro H."/>
            <person name="Itoh M."/>
            <person name="Sumi N."/>
            <person name="Ishii Y."/>
            <person name="Nakamura S."/>
            <person name="Hazama M."/>
            <person name="Nishine T."/>
            <person name="Harada A."/>
            <person name="Yamamoto R."/>
            <person name="Matsumoto H."/>
            <person name="Sakaguchi S."/>
            <person name="Ikegami T."/>
            <person name="Kashiwagi K."/>
            <person name="Fujiwake S."/>
            <person name="Inoue K."/>
            <person name="Togawa Y."/>
            <person name="Izawa M."/>
            <person name="Ohara E."/>
            <person name="Watahiki M."/>
            <person name="Yoneda Y."/>
            <person name="Ishikawa T."/>
            <person name="Ozawa K."/>
            <person name="Tanaka T."/>
            <person name="Matsuura S."/>
            <person name="Kawai J."/>
            <person name="Okazaki Y."/>
            <person name="Muramatsu M."/>
            <person name="Inoue Y."/>
            <person name="Kira A."/>
            <person name="Hayashizaki Y."/>
        </authorList>
    </citation>
    <scope>NUCLEOTIDE SEQUENCE</scope>
    <source>
        <strain evidence="2">C57BL/6J</strain>
        <tissue evidence="2">Thymus</tissue>
    </source>
</reference>
<dbReference type="AlphaFoldDB" id="Q8BYX1"/>
<reference evidence="2" key="2">
    <citation type="journal article" date="2000" name="Genome Res.">
        <title>Normalization and subtraction of cap-trapper-selected cDNAs to prepare full-length cDNA libraries for rapid discovery of new genes.</title>
        <authorList>
            <person name="Carninci P."/>
            <person name="Shibata Y."/>
            <person name="Hayatsu N."/>
            <person name="Sugahara Y."/>
            <person name="Shibata K."/>
            <person name="Itoh M."/>
            <person name="Konno H."/>
            <person name="Okazaki Y."/>
            <person name="Muramatsu M."/>
            <person name="Hayashizaki Y."/>
        </authorList>
    </citation>
    <scope>NUCLEOTIDE SEQUENCE</scope>
    <source>
        <strain evidence="2">C57BL/6J</strain>
        <tissue evidence="2">Thymus</tissue>
    </source>
</reference>
<gene>
    <name evidence="3" type="primary">Ttll11</name>
</gene>
<reference evidence="2" key="1">
    <citation type="journal article" date="1999" name="Methods Enzymol.">
        <title>High-efficiency full-length cDNA cloning.</title>
        <authorList>
            <person name="Carninci P."/>
            <person name="Hayashizaki Y."/>
        </authorList>
    </citation>
    <scope>NUCLEOTIDE SEQUENCE</scope>
    <source>
        <strain evidence="2">C57BL/6J</strain>
        <tissue evidence="2">Thymus</tissue>
    </source>
</reference>
<feature type="region of interest" description="Disordered" evidence="1">
    <location>
        <begin position="1"/>
        <end position="88"/>
    </location>
</feature>
<reference evidence="2" key="4">
    <citation type="journal article" date="2001" name="Nature">
        <title>Functional annotation of a full-length mouse cDNA collection.</title>
        <authorList>
            <consortium name="The RIKEN Genome Exploration Research Group Phase II Team and the FANTOM Consortium"/>
        </authorList>
    </citation>
    <scope>NUCLEOTIDE SEQUENCE</scope>
    <source>
        <strain evidence="2">C57BL/6J</strain>
        <tissue evidence="2">Thymus</tissue>
    </source>
</reference>
<accession>Q8BYX1</accession>
<evidence type="ECO:0000313" key="2">
    <source>
        <dbReference type="EMBL" id="BAC29814.1"/>
    </source>
</evidence>
<reference evidence="2" key="8">
    <citation type="journal article" date="2005" name="Science">
        <title>Antisense Transcription in the Mammalian Transcriptome.</title>
        <authorList>
            <consortium name="RIKEN Genome Exploration Research Group and Genome Science Group (Genome Network Project Core Group) and the FANTOM Consortium"/>
        </authorList>
    </citation>
    <scope>NUCLEOTIDE SEQUENCE</scope>
    <source>
        <strain evidence="2">C57BL/6J</strain>
        <tissue evidence="2">Thymus</tissue>
    </source>
</reference>